<name>A0A251QWI6_PRUPE</name>
<sequence length="93" mass="10738">MHASRINTYSNPGRIFEACENNWVSHFVWNFVFFGPWVLDLCLDMENASEEQRQRSLLGAGGRRDMPTRKGSSSWVAKKNERYGAGIESNRIR</sequence>
<proteinExistence type="predicted"/>
<feature type="region of interest" description="Disordered" evidence="1">
    <location>
        <begin position="54"/>
        <end position="75"/>
    </location>
</feature>
<dbReference type="Gramene" id="ONI28211">
    <property type="protein sequence ID" value="ONI28211"/>
    <property type="gene ID" value="PRUPE_1G131600"/>
</dbReference>
<accession>A0A251QWI6</accession>
<reference evidence="2 3" key="1">
    <citation type="journal article" date="2013" name="Nat. Genet.">
        <title>The high-quality draft genome of peach (Prunus persica) identifies unique patterns of genetic diversity, domestication and genome evolution.</title>
        <authorList>
            <consortium name="International Peach Genome Initiative"/>
            <person name="Verde I."/>
            <person name="Abbott A.G."/>
            <person name="Scalabrin S."/>
            <person name="Jung S."/>
            <person name="Shu S."/>
            <person name="Marroni F."/>
            <person name="Zhebentyayeva T."/>
            <person name="Dettori M.T."/>
            <person name="Grimwood J."/>
            <person name="Cattonaro F."/>
            <person name="Zuccolo A."/>
            <person name="Rossini L."/>
            <person name="Jenkins J."/>
            <person name="Vendramin E."/>
            <person name="Meisel L.A."/>
            <person name="Decroocq V."/>
            <person name="Sosinski B."/>
            <person name="Prochnik S."/>
            <person name="Mitros T."/>
            <person name="Policriti A."/>
            <person name="Cipriani G."/>
            <person name="Dondini L."/>
            <person name="Ficklin S."/>
            <person name="Goodstein D.M."/>
            <person name="Xuan P."/>
            <person name="Del Fabbro C."/>
            <person name="Aramini V."/>
            <person name="Copetti D."/>
            <person name="Gonzalez S."/>
            <person name="Horner D.S."/>
            <person name="Falchi R."/>
            <person name="Lucas S."/>
            <person name="Mica E."/>
            <person name="Maldonado J."/>
            <person name="Lazzari B."/>
            <person name="Bielenberg D."/>
            <person name="Pirona R."/>
            <person name="Miculan M."/>
            <person name="Barakat A."/>
            <person name="Testolin R."/>
            <person name="Stella A."/>
            <person name="Tartarini S."/>
            <person name="Tonutti P."/>
            <person name="Arus P."/>
            <person name="Orellana A."/>
            <person name="Wells C."/>
            <person name="Main D."/>
            <person name="Vizzotto G."/>
            <person name="Silva H."/>
            <person name="Salamini F."/>
            <person name="Schmutz J."/>
            <person name="Morgante M."/>
            <person name="Rokhsar D.S."/>
        </authorList>
    </citation>
    <scope>NUCLEOTIDE SEQUENCE [LARGE SCALE GENOMIC DNA]</scope>
    <source>
        <strain evidence="3">cv. Nemared</strain>
    </source>
</reference>
<keyword evidence="3" id="KW-1185">Reference proteome</keyword>
<evidence type="ECO:0000256" key="1">
    <source>
        <dbReference type="SAM" id="MobiDB-lite"/>
    </source>
</evidence>
<organism evidence="2 3">
    <name type="scientific">Prunus persica</name>
    <name type="common">Peach</name>
    <name type="synonym">Amygdalus persica</name>
    <dbReference type="NCBI Taxonomy" id="3760"/>
    <lineage>
        <taxon>Eukaryota</taxon>
        <taxon>Viridiplantae</taxon>
        <taxon>Streptophyta</taxon>
        <taxon>Embryophyta</taxon>
        <taxon>Tracheophyta</taxon>
        <taxon>Spermatophyta</taxon>
        <taxon>Magnoliopsida</taxon>
        <taxon>eudicotyledons</taxon>
        <taxon>Gunneridae</taxon>
        <taxon>Pentapetalae</taxon>
        <taxon>rosids</taxon>
        <taxon>fabids</taxon>
        <taxon>Rosales</taxon>
        <taxon>Rosaceae</taxon>
        <taxon>Amygdaloideae</taxon>
        <taxon>Amygdaleae</taxon>
        <taxon>Prunus</taxon>
    </lineage>
</organism>
<gene>
    <name evidence="2" type="ORF">PRUPE_1G131600</name>
</gene>
<evidence type="ECO:0000313" key="3">
    <source>
        <dbReference type="Proteomes" id="UP000006882"/>
    </source>
</evidence>
<protein>
    <submittedName>
        <fullName evidence="2">Uncharacterized protein</fullName>
    </submittedName>
</protein>
<dbReference type="EMBL" id="CM007651">
    <property type="protein sequence ID" value="ONI28211.1"/>
    <property type="molecule type" value="Genomic_DNA"/>
</dbReference>
<evidence type="ECO:0000313" key="2">
    <source>
        <dbReference type="EMBL" id="ONI28211.1"/>
    </source>
</evidence>
<dbReference type="AlphaFoldDB" id="A0A251QWI6"/>
<dbReference type="Proteomes" id="UP000006882">
    <property type="component" value="Chromosome G1"/>
</dbReference>